<evidence type="ECO:0000256" key="1">
    <source>
        <dbReference type="SAM" id="MobiDB-lite"/>
    </source>
</evidence>
<keyword evidence="3" id="KW-1185">Reference proteome</keyword>
<accession>A0A3S2P096</accession>
<reference evidence="2 3" key="2">
    <citation type="submission" date="2019-01" db="EMBL/GenBank/DDBJ databases">
        <title>A chromosome length genome reference of the Java medaka (oryzias javanicus).</title>
        <authorList>
            <person name="Herpin A."/>
            <person name="Takehana Y."/>
            <person name="Naruse K."/>
            <person name="Ansai S."/>
            <person name="Kawaguchi M."/>
        </authorList>
    </citation>
    <scope>NUCLEOTIDE SEQUENCE [LARGE SCALE GENOMIC DNA]</scope>
    <source>
        <strain evidence="2">RS831</strain>
        <tissue evidence="2">Whole body</tissue>
    </source>
</reference>
<feature type="compositionally biased region" description="Polar residues" evidence="1">
    <location>
        <begin position="138"/>
        <end position="150"/>
    </location>
</feature>
<feature type="region of interest" description="Disordered" evidence="1">
    <location>
        <begin position="134"/>
        <end position="192"/>
    </location>
</feature>
<dbReference type="EMBL" id="CM012453">
    <property type="protein sequence ID" value="RVE61004.1"/>
    <property type="molecule type" value="Genomic_DNA"/>
</dbReference>
<reference evidence="2 3" key="1">
    <citation type="submission" date="2018-11" db="EMBL/GenBank/DDBJ databases">
        <authorList>
            <person name="Lopez-Roques C."/>
            <person name="Donnadieu C."/>
            <person name="Bouchez O."/>
            <person name="Klopp C."/>
            <person name="Cabau C."/>
            <person name="Zahm M."/>
        </authorList>
    </citation>
    <scope>NUCLEOTIDE SEQUENCE [LARGE SCALE GENOMIC DNA]</scope>
    <source>
        <strain evidence="2">RS831</strain>
        <tissue evidence="2">Whole body</tissue>
    </source>
</reference>
<sequence length="192" mass="21616">MDRRKRKYIFPDSAYEIPSRTRRSWKKRNLTEAIKKRSEQTWEKSCMHLAARQTPLGVIDANPVQSSPLEEEIVALRRENTRLQEHLRASSSSVEELRVQVSTLKKEYSRLCKMTCEEIPSLVGAVKTLISERDSGQHEATPSKSGSVRNDVTAVSGRSVVTTVRPRTPDVPLGADGSMLSFSTTQGQTWLT</sequence>
<evidence type="ECO:0000313" key="3">
    <source>
        <dbReference type="Proteomes" id="UP000283210"/>
    </source>
</evidence>
<protein>
    <submittedName>
        <fullName evidence="2">Uncharacterized protein</fullName>
    </submittedName>
</protein>
<feature type="compositionally biased region" description="Polar residues" evidence="1">
    <location>
        <begin position="180"/>
        <end position="192"/>
    </location>
</feature>
<dbReference type="Proteomes" id="UP000283210">
    <property type="component" value="Chromosome 17"/>
</dbReference>
<dbReference type="AlphaFoldDB" id="A0A3S2P096"/>
<gene>
    <name evidence="2" type="ORF">OJAV_G00166300</name>
</gene>
<organism evidence="2 3">
    <name type="scientific">Oryzias javanicus</name>
    <name type="common">Javanese ricefish</name>
    <name type="synonym">Aplocheilus javanicus</name>
    <dbReference type="NCBI Taxonomy" id="123683"/>
    <lineage>
        <taxon>Eukaryota</taxon>
        <taxon>Metazoa</taxon>
        <taxon>Chordata</taxon>
        <taxon>Craniata</taxon>
        <taxon>Vertebrata</taxon>
        <taxon>Euteleostomi</taxon>
        <taxon>Actinopterygii</taxon>
        <taxon>Neopterygii</taxon>
        <taxon>Teleostei</taxon>
        <taxon>Neoteleostei</taxon>
        <taxon>Acanthomorphata</taxon>
        <taxon>Ovalentaria</taxon>
        <taxon>Atherinomorphae</taxon>
        <taxon>Beloniformes</taxon>
        <taxon>Adrianichthyidae</taxon>
        <taxon>Oryziinae</taxon>
        <taxon>Oryzias</taxon>
    </lineage>
</organism>
<name>A0A3S2P096_ORYJA</name>
<dbReference type="OrthoDB" id="8910611at2759"/>
<proteinExistence type="predicted"/>
<evidence type="ECO:0000313" key="2">
    <source>
        <dbReference type="EMBL" id="RVE61004.1"/>
    </source>
</evidence>
<feature type="compositionally biased region" description="Low complexity" evidence="1">
    <location>
        <begin position="152"/>
        <end position="172"/>
    </location>
</feature>